<feature type="compositionally biased region" description="Basic and acidic residues" evidence="1">
    <location>
        <begin position="476"/>
        <end position="489"/>
    </location>
</feature>
<dbReference type="EMBL" id="KV454011">
    <property type="protein sequence ID" value="ODV98333.1"/>
    <property type="molecule type" value="Genomic_DNA"/>
</dbReference>
<keyword evidence="4" id="KW-1185">Reference proteome</keyword>
<feature type="compositionally biased region" description="Polar residues" evidence="1">
    <location>
        <begin position="529"/>
        <end position="562"/>
    </location>
</feature>
<accession>A0A1E4U2U9</accession>
<dbReference type="PANTHER" id="PTHR47815:SF1">
    <property type="entry name" value="UNIVERSAL STRESS PROTEIN A FAMILY PROTEIN C25B2.10"/>
    <property type="match status" value="1"/>
</dbReference>
<dbReference type="PANTHER" id="PTHR47815">
    <property type="entry name" value="UNIVERSAL STRESS PROTEIN A FAMILY PROTEIN C25B2.10"/>
    <property type="match status" value="1"/>
</dbReference>
<dbReference type="OrthoDB" id="843225at2759"/>
<dbReference type="InterPro" id="IPR014729">
    <property type="entry name" value="Rossmann-like_a/b/a_fold"/>
</dbReference>
<dbReference type="Proteomes" id="UP000094236">
    <property type="component" value="Unassembled WGS sequence"/>
</dbReference>
<feature type="region of interest" description="Disordered" evidence="1">
    <location>
        <begin position="520"/>
        <end position="563"/>
    </location>
</feature>
<dbReference type="InterPro" id="IPR006016">
    <property type="entry name" value="UspA"/>
</dbReference>
<feature type="compositionally biased region" description="Low complexity" evidence="1">
    <location>
        <begin position="209"/>
        <end position="218"/>
    </location>
</feature>
<evidence type="ECO:0000256" key="1">
    <source>
        <dbReference type="SAM" id="MobiDB-lite"/>
    </source>
</evidence>
<dbReference type="SUPFAM" id="SSF52402">
    <property type="entry name" value="Adenine nucleotide alpha hydrolases-like"/>
    <property type="match status" value="1"/>
</dbReference>
<dbReference type="AlphaFoldDB" id="A0A1E4U2U9"/>
<reference evidence="4" key="1">
    <citation type="submission" date="2016-05" db="EMBL/GenBank/DDBJ databases">
        <title>Comparative genomics of biotechnologically important yeasts.</title>
        <authorList>
            <consortium name="DOE Joint Genome Institute"/>
            <person name="Riley R."/>
            <person name="Haridas S."/>
            <person name="Wolfe K.H."/>
            <person name="Lopes M.R."/>
            <person name="Hittinger C.T."/>
            <person name="Goker M."/>
            <person name="Salamov A."/>
            <person name="Wisecaver J."/>
            <person name="Long T.M."/>
            <person name="Aerts A.L."/>
            <person name="Barry K."/>
            <person name="Choi C."/>
            <person name="Clum A."/>
            <person name="Coughlan A.Y."/>
            <person name="Deshpande S."/>
            <person name="Douglass A.P."/>
            <person name="Hanson S.J."/>
            <person name="Klenk H.-P."/>
            <person name="Labutti K."/>
            <person name="Lapidus A."/>
            <person name="Lindquist E."/>
            <person name="Lipzen A."/>
            <person name="Meier-Kolthoff J.P."/>
            <person name="Ohm R.A."/>
            <person name="Otillar R.P."/>
            <person name="Pangilinan J."/>
            <person name="Peng Y."/>
            <person name="Rokas A."/>
            <person name="Rosa C.A."/>
            <person name="Scheuner C."/>
            <person name="Sibirny A.A."/>
            <person name="Slot J.C."/>
            <person name="Stielow J.B."/>
            <person name="Sun H."/>
            <person name="Kurtzman C.P."/>
            <person name="Blackwell M."/>
            <person name="Grigoriev I.V."/>
            <person name="Jeffries T.W."/>
        </authorList>
    </citation>
    <scope>NUCLEOTIDE SEQUENCE [LARGE SCALE GENOMIC DNA]</scope>
    <source>
        <strain evidence="4">NRRL Y-2460</strain>
    </source>
</reference>
<sequence>MESIVGSGLGEGKIVTENRDIGDSKLEDPVSVIVSSSDENELDEEDQVEDGYEVHHYSDNQILLGLISNKEEKLIDLNKNSKSFIKEFIDPEFILEDETTRNTRFNATLYDKEGESILNNSNITVMSEEDLKKEEQLKENYRLMLSTSSLSLDEVVNDASMSAIPISPSCSLSPVSPTFSKNFPALRFPSPVLSSSSTTATTATTAVPAMPAVQAVPPLKSPSPSSPSRSQSSEVSSLLKNSALKITVPGSKNSDTSSNYEKSVAFDTLSNDQASKSSLILKTRHKGYKFSRISRTFLCGYGEYECSLIALKWCIDELMDDGDTVVCLKVLNLKDKKNSKKNSTTLTINDDIKKECYKILENMMKLNNNNKKIAVVFELVISSKVSEQILKSVNDYDPSLLVVGAEHSSEKSFKNLIIPPKSMSKYCLQYSEVPVVVVKPNYIPTHKETKDYIISVQKRIGRRISHEESIDSVISPDKDTNNDKNKNDDQDNDKEVEEVIIDEKYFFKLLADFNSGIPENNNKHHKASFKSTISPSGRTENTSGTISPVISNNPLKSVTSGGFSPVRSLSPFGRWRKDKA</sequence>
<protein>
    <recommendedName>
        <fullName evidence="2">UspA domain-containing protein</fullName>
    </recommendedName>
</protein>
<feature type="region of interest" description="Disordered" evidence="1">
    <location>
        <begin position="467"/>
        <end position="495"/>
    </location>
</feature>
<evidence type="ECO:0000313" key="4">
    <source>
        <dbReference type="Proteomes" id="UP000094236"/>
    </source>
</evidence>
<feature type="region of interest" description="Disordered" evidence="1">
    <location>
        <begin position="209"/>
        <end position="234"/>
    </location>
</feature>
<dbReference type="STRING" id="669874.A0A1E4U2U9"/>
<evidence type="ECO:0000313" key="3">
    <source>
        <dbReference type="EMBL" id="ODV98333.1"/>
    </source>
</evidence>
<evidence type="ECO:0000259" key="2">
    <source>
        <dbReference type="Pfam" id="PF00582"/>
    </source>
</evidence>
<dbReference type="Gene3D" id="3.40.50.620">
    <property type="entry name" value="HUPs"/>
    <property type="match status" value="1"/>
</dbReference>
<dbReference type="CDD" id="cd23659">
    <property type="entry name" value="USP_At3g01520-like"/>
    <property type="match status" value="1"/>
</dbReference>
<name>A0A1E4U2U9_PACTA</name>
<gene>
    <name evidence="3" type="ORF">PACTADRAFT_73914</name>
</gene>
<proteinExistence type="predicted"/>
<dbReference type="Pfam" id="PF00582">
    <property type="entry name" value="Usp"/>
    <property type="match status" value="1"/>
</dbReference>
<organism evidence="3 4">
    <name type="scientific">Pachysolen tannophilus NRRL Y-2460</name>
    <dbReference type="NCBI Taxonomy" id="669874"/>
    <lineage>
        <taxon>Eukaryota</taxon>
        <taxon>Fungi</taxon>
        <taxon>Dikarya</taxon>
        <taxon>Ascomycota</taxon>
        <taxon>Saccharomycotina</taxon>
        <taxon>Pichiomycetes</taxon>
        <taxon>Pachysolenaceae</taxon>
        <taxon>Pachysolen</taxon>
    </lineage>
</organism>
<feature type="domain" description="UspA" evidence="2">
    <location>
        <begin position="295"/>
        <end position="439"/>
    </location>
</feature>